<keyword evidence="2" id="KW-0472">Membrane</keyword>
<name>A0ABV6V0M4_9ACTN</name>
<evidence type="ECO:0000313" key="4">
    <source>
        <dbReference type="Proteomes" id="UP001592528"/>
    </source>
</evidence>
<protein>
    <submittedName>
        <fullName evidence="3">Uncharacterized protein</fullName>
    </submittedName>
</protein>
<comment type="caution">
    <text evidence="3">The sequence shown here is derived from an EMBL/GenBank/DDBJ whole genome shotgun (WGS) entry which is preliminary data.</text>
</comment>
<organism evidence="3 4">
    <name type="scientific">Streptacidiphilus cavernicola</name>
    <dbReference type="NCBI Taxonomy" id="3342716"/>
    <lineage>
        <taxon>Bacteria</taxon>
        <taxon>Bacillati</taxon>
        <taxon>Actinomycetota</taxon>
        <taxon>Actinomycetes</taxon>
        <taxon>Kitasatosporales</taxon>
        <taxon>Streptomycetaceae</taxon>
        <taxon>Streptacidiphilus</taxon>
    </lineage>
</organism>
<gene>
    <name evidence="3" type="ORF">ACEZDJ_38375</name>
</gene>
<feature type="region of interest" description="Disordered" evidence="1">
    <location>
        <begin position="164"/>
        <end position="192"/>
    </location>
</feature>
<keyword evidence="2" id="KW-0812">Transmembrane</keyword>
<evidence type="ECO:0000313" key="3">
    <source>
        <dbReference type="EMBL" id="MFC1407167.1"/>
    </source>
</evidence>
<dbReference type="RefSeq" id="WP_380525141.1">
    <property type="nucleotide sequence ID" value="NZ_JBHEZZ010000039.1"/>
</dbReference>
<feature type="transmembrane region" description="Helical" evidence="2">
    <location>
        <begin position="43"/>
        <end position="63"/>
    </location>
</feature>
<sequence length="192" mass="21177">MPVQAAGCHPLGFKFRKQLLTPPGWDCILAMQLAMSESLADTLTWAAFIVALGGIPIGAWFAYKAARPDARLYYRLDEILHLVVASSYTEKLRTSWGDCPVIDPTAATLVIEVRSRADIRKDDFVQHLTFDLGAKIVDQLSSAADEPALKAEWSESTVSFEPTLIPETQISPSPSYLRGSPRSPTPSELWLM</sequence>
<evidence type="ECO:0000256" key="1">
    <source>
        <dbReference type="SAM" id="MobiDB-lite"/>
    </source>
</evidence>
<accession>A0ABV6V0M4</accession>
<dbReference type="EMBL" id="JBHEZZ010000039">
    <property type="protein sequence ID" value="MFC1407167.1"/>
    <property type="molecule type" value="Genomic_DNA"/>
</dbReference>
<keyword evidence="2" id="KW-1133">Transmembrane helix</keyword>
<dbReference type="Proteomes" id="UP001592528">
    <property type="component" value="Unassembled WGS sequence"/>
</dbReference>
<evidence type="ECO:0000256" key="2">
    <source>
        <dbReference type="SAM" id="Phobius"/>
    </source>
</evidence>
<reference evidence="3 4" key="1">
    <citation type="submission" date="2024-09" db="EMBL/GenBank/DDBJ databases">
        <authorList>
            <person name="Lee S.D."/>
        </authorList>
    </citation>
    <scope>NUCLEOTIDE SEQUENCE [LARGE SCALE GENOMIC DNA]</scope>
    <source>
        <strain evidence="3 4">N1-5</strain>
    </source>
</reference>
<proteinExistence type="predicted"/>
<feature type="compositionally biased region" description="Polar residues" evidence="1">
    <location>
        <begin position="164"/>
        <end position="174"/>
    </location>
</feature>
<keyword evidence="4" id="KW-1185">Reference proteome</keyword>